<evidence type="ECO:0000313" key="2">
    <source>
        <dbReference type="EMBL" id="KAF0756342.1"/>
    </source>
</evidence>
<sequence>MSAVAAPTTARKGLLTRLVDNGRVQPLALYVAWIGVLLGIAWVLAHPVATVTTGELKSRGTYFSENALLVDSTMSDITDLQASWAKKLHKEYINLEWTDENGCELHSTCTHVMHWIESKLHAIPGVEVYRQQYTQHLYDAEYVNRTNLYAVLRGAPMVDGKESLVLVAQYPNIPATNKNGFSALTVGLAMLRYLNDKKWLAKDVVLLLTDGIFPHAQWMICLDGPNDGRDGYSPGVEAWLQAYHSDPFSTSSPLPMHAGVIRGAINLETSSDRHNIHQDYESKKKYYFLNSIVGIFTAGMNGQLPNLDLVNSAVDTLENERFAIALDRCADSSIVCDDVLELLHPWVRSMVSPDLDGYLTRLFTMLRFMKTLATGPSGPHANFIHYNIDAITVAALHSKASSSFQLSNWMRAIATVVRGVSNLEEKFHQSFYFYLLPSTRTFVSIGEYYYPMVLLMLPLFAHTLYIATNTGGLRLAFALAAFATAAGLGVLLLILTTHLSVLDPIVPLLDLTKTHPETLSRSYCWTLVGIAAVFQVVAVRWFVPALAAHALLDGCVDESQWLRQIHDHRKEFQATRPENDRNKDLLVEHVPYTSDNGWLAVKGLASIFVMYEKLKNVVHCAVGILNYPFALLCTLPMVPLIAFSKPSVESTTIRSAFNALLLLLLSPVGSLVLLDVAHPGAMDGLAYGINGYARHGLLTVPYLCMVYFPVHTLVMWVHFFQPKDSATDYDN</sequence>
<name>A0A6A5APE6_APHAT</name>
<feature type="transmembrane region" description="Helical" evidence="1">
    <location>
        <begin position="27"/>
        <end position="45"/>
    </location>
</feature>
<gene>
    <name evidence="2" type="ORF">AaE_004668</name>
</gene>
<organism evidence="2 3">
    <name type="scientific">Aphanomyces astaci</name>
    <name type="common">Crayfish plague agent</name>
    <dbReference type="NCBI Taxonomy" id="112090"/>
    <lineage>
        <taxon>Eukaryota</taxon>
        <taxon>Sar</taxon>
        <taxon>Stramenopiles</taxon>
        <taxon>Oomycota</taxon>
        <taxon>Saprolegniomycetes</taxon>
        <taxon>Saprolegniales</taxon>
        <taxon>Verrucalvaceae</taxon>
        <taxon>Aphanomyces</taxon>
    </lineage>
</organism>
<dbReference type="Gene3D" id="3.40.630.10">
    <property type="entry name" value="Zn peptidases"/>
    <property type="match status" value="1"/>
</dbReference>
<dbReference type="AlphaFoldDB" id="A0A6A5APE6"/>
<proteinExistence type="predicted"/>
<evidence type="ECO:0000313" key="3">
    <source>
        <dbReference type="Proteomes" id="UP000469452"/>
    </source>
</evidence>
<dbReference type="InterPro" id="IPR007246">
    <property type="entry name" value="Gaa1"/>
</dbReference>
<reference evidence="2 3" key="1">
    <citation type="submission" date="2019-06" db="EMBL/GenBank/DDBJ databases">
        <title>Genomics analysis of Aphanomyces spp. identifies a new class of oomycete effector associated with host adaptation.</title>
        <authorList>
            <person name="Gaulin E."/>
        </authorList>
    </citation>
    <scope>NUCLEOTIDE SEQUENCE [LARGE SCALE GENOMIC DNA]</scope>
    <source>
        <strain evidence="2 3">E</strain>
    </source>
</reference>
<comment type="caution">
    <text evidence="2">The sequence shown here is derived from an EMBL/GenBank/DDBJ whole genome shotgun (WGS) entry which is preliminary data.</text>
</comment>
<dbReference type="EMBL" id="VJMI01010271">
    <property type="protein sequence ID" value="KAF0756342.1"/>
    <property type="molecule type" value="Genomic_DNA"/>
</dbReference>
<feature type="transmembrane region" description="Helical" evidence="1">
    <location>
        <begin position="522"/>
        <end position="543"/>
    </location>
</feature>
<evidence type="ECO:0000256" key="1">
    <source>
        <dbReference type="SAM" id="Phobius"/>
    </source>
</evidence>
<keyword evidence="1" id="KW-0472">Membrane</keyword>
<feature type="transmembrane region" description="Helical" evidence="1">
    <location>
        <begin position="617"/>
        <end position="643"/>
    </location>
</feature>
<protein>
    <submittedName>
        <fullName evidence="2">Uncharacterized protein</fullName>
    </submittedName>
</protein>
<dbReference type="PANTHER" id="PTHR13304:SF0">
    <property type="entry name" value="GLYCOSYLPHOSPHATIDYLINOSITOL ANCHOR ATTACHMENT 1 PROTEIN"/>
    <property type="match status" value="1"/>
</dbReference>
<keyword evidence="1" id="KW-0812">Transmembrane</keyword>
<feature type="transmembrane region" description="Helical" evidence="1">
    <location>
        <begin position="655"/>
        <end position="676"/>
    </location>
</feature>
<dbReference type="GO" id="GO:0016255">
    <property type="term" value="P:attachment of GPI anchor to protein"/>
    <property type="evidence" value="ECO:0007669"/>
    <property type="project" value="TreeGrafter"/>
</dbReference>
<dbReference type="Pfam" id="PF04114">
    <property type="entry name" value="Gaa1"/>
    <property type="match status" value="1"/>
</dbReference>
<accession>A0A6A5APE6</accession>
<feature type="transmembrane region" description="Helical" evidence="1">
    <location>
        <begin position="448"/>
        <end position="468"/>
    </location>
</feature>
<dbReference type="PANTHER" id="PTHR13304">
    <property type="entry name" value="GLYCOSYLPHOSPHATIDYLINOSITOL ANCHOR ATTACHMENT 1 PROTEIN"/>
    <property type="match status" value="1"/>
</dbReference>
<feature type="transmembrane region" description="Helical" evidence="1">
    <location>
        <begin position="697"/>
        <end position="719"/>
    </location>
</feature>
<keyword evidence="1" id="KW-1133">Transmembrane helix</keyword>
<dbReference type="VEuPathDB" id="FungiDB:H257_18132"/>
<dbReference type="SUPFAM" id="SSF53187">
    <property type="entry name" value="Zn-dependent exopeptidases"/>
    <property type="match status" value="1"/>
</dbReference>
<feature type="transmembrane region" description="Helical" evidence="1">
    <location>
        <begin position="475"/>
        <end position="502"/>
    </location>
</feature>
<dbReference type="GO" id="GO:0042765">
    <property type="term" value="C:GPI-anchor transamidase complex"/>
    <property type="evidence" value="ECO:0007669"/>
    <property type="project" value="InterPro"/>
</dbReference>
<dbReference type="Proteomes" id="UP000469452">
    <property type="component" value="Unassembled WGS sequence"/>
</dbReference>